<sequence length="254" mass="29548">MGKYDSGFVYTARENVYSTVDVAEDSENFANQSQQRYFLTDKIYPIRMTVKNRHCSNDKNSKYHLTLRKWNLFIEISFPSFFGYFIPLDPSFENMFLQAVKSAMHKEFNLQLTTHFSDIFYSLFTASPIVAPLLLTSLVNNLTNSECLPIRASYLLEKVATGSFVKQNHNVNHAFSRTERRDNFFHKHRTSQAQISSLKLSMQEQTANKDANTIARSSSRSSCNLKNYNDHIKLTHWYSLDIEDHLICDLCNYE</sequence>
<accession>A0A0M9A165</accession>
<protein>
    <submittedName>
        <fullName evidence="1">Uncharacterized protein</fullName>
    </submittedName>
</protein>
<dbReference type="EMBL" id="KQ435774">
    <property type="protein sequence ID" value="KOX75077.1"/>
    <property type="molecule type" value="Genomic_DNA"/>
</dbReference>
<proteinExistence type="predicted"/>
<evidence type="ECO:0000313" key="2">
    <source>
        <dbReference type="Proteomes" id="UP000053105"/>
    </source>
</evidence>
<keyword evidence="2" id="KW-1185">Reference proteome</keyword>
<dbReference type="AlphaFoldDB" id="A0A0M9A165"/>
<organism evidence="1 2">
    <name type="scientific">Melipona quadrifasciata</name>
    <dbReference type="NCBI Taxonomy" id="166423"/>
    <lineage>
        <taxon>Eukaryota</taxon>
        <taxon>Metazoa</taxon>
        <taxon>Ecdysozoa</taxon>
        <taxon>Arthropoda</taxon>
        <taxon>Hexapoda</taxon>
        <taxon>Insecta</taxon>
        <taxon>Pterygota</taxon>
        <taxon>Neoptera</taxon>
        <taxon>Endopterygota</taxon>
        <taxon>Hymenoptera</taxon>
        <taxon>Apocrita</taxon>
        <taxon>Aculeata</taxon>
        <taxon>Apoidea</taxon>
        <taxon>Anthophila</taxon>
        <taxon>Apidae</taxon>
        <taxon>Melipona</taxon>
    </lineage>
</organism>
<gene>
    <name evidence="1" type="ORF">WN51_13384</name>
</gene>
<dbReference type="Proteomes" id="UP000053105">
    <property type="component" value="Unassembled WGS sequence"/>
</dbReference>
<reference evidence="1 2" key="1">
    <citation type="submission" date="2015-07" db="EMBL/GenBank/DDBJ databases">
        <title>The genome of Melipona quadrifasciata.</title>
        <authorList>
            <person name="Pan H."/>
            <person name="Kapheim K."/>
        </authorList>
    </citation>
    <scope>NUCLEOTIDE SEQUENCE [LARGE SCALE GENOMIC DNA]</scope>
    <source>
        <strain evidence="1">0111107301</strain>
        <tissue evidence="1">Whole body</tissue>
    </source>
</reference>
<evidence type="ECO:0000313" key="1">
    <source>
        <dbReference type="EMBL" id="KOX75077.1"/>
    </source>
</evidence>
<name>A0A0M9A165_9HYME</name>